<proteinExistence type="predicted"/>
<dbReference type="SUPFAM" id="SSF46689">
    <property type="entry name" value="Homeodomain-like"/>
    <property type="match status" value="1"/>
</dbReference>
<evidence type="ECO:0000313" key="5">
    <source>
        <dbReference type="Proteomes" id="UP000198382"/>
    </source>
</evidence>
<evidence type="ECO:0000256" key="1">
    <source>
        <dbReference type="ARBA" id="ARBA00023125"/>
    </source>
</evidence>
<sequence>MDKKEIIQEAAAFLFSSKGYHATTIRDIAKYANVNVAMITYYFTSKENLLLEIIHNLSVAVEMIDKDMEKSCNYPEKKLYDFIHNTLDISKKLRNVCKLVLQLQMLDAGRDINKTIRKIKEKHYTTFLAVIQGTDPEEKWFGRNIYLYNSFMVLLWEDLTSETFDTKDNHLADISVLLYNYLNTML</sequence>
<dbReference type="Pfam" id="PF00440">
    <property type="entry name" value="TetR_N"/>
    <property type="match status" value="1"/>
</dbReference>
<keyword evidence="1 2" id="KW-0238">DNA-binding</keyword>
<comment type="caution">
    <text evidence="4">The sequence shown here is derived from an EMBL/GenBank/DDBJ whole genome shotgun (WGS) entry which is preliminary data.</text>
</comment>
<evidence type="ECO:0000259" key="3">
    <source>
        <dbReference type="PROSITE" id="PS50977"/>
    </source>
</evidence>
<feature type="DNA-binding region" description="H-T-H motif" evidence="2">
    <location>
        <begin position="24"/>
        <end position="43"/>
    </location>
</feature>
<dbReference type="RefSeq" id="WP_074662869.1">
    <property type="nucleotide sequence ID" value="NZ_MUGV01000028.1"/>
</dbReference>
<keyword evidence="5" id="KW-1185">Reference proteome</keyword>
<organism evidence="4 5">
    <name type="scientific">Flavobacterium frigidimaris</name>
    <dbReference type="NCBI Taxonomy" id="262320"/>
    <lineage>
        <taxon>Bacteria</taxon>
        <taxon>Pseudomonadati</taxon>
        <taxon>Bacteroidota</taxon>
        <taxon>Flavobacteriia</taxon>
        <taxon>Flavobacteriales</taxon>
        <taxon>Flavobacteriaceae</taxon>
        <taxon>Flavobacterium</taxon>
    </lineage>
</organism>
<evidence type="ECO:0000313" key="4">
    <source>
        <dbReference type="EMBL" id="OXA77414.1"/>
    </source>
</evidence>
<dbReference type="PROSITE" id="PS01081">
    <property type="entry name" value="HTH_TETR_1"/>
    <property type="match status" value="1"/>
</dbReference>
<dbReference type="PANTHER" id="PTHR43479">
    <property type="entry name" value="ACREF/ENVCD OPERON REPRESSOR-RELATED"/>
    <property type="match status" value="1"/>
</dbReference>
<dbReference type="InterPro" id="IPR050624">
    <property type="entry name" value="HTH-type_Tx_Regulator"/>
</dbReference>
<dbReference type="Gene3D" id="1.10.357.10">
    <property type="entry name" value="Tetracycline Repressor, domain 2"/>
    <property type="match status" value="1"/>
</dbReference>
<dbReference type="PRINTS" id="PR00455">
    <property type="entry name" value="HTHTETR"/>
</dbReference>
<dbReference type="PANTHER" id="PTHR43479:SF11">
    <property type="entry name" value="ACREF_ENVCD OPERON REPRESSOR-RELATED"/>
    <property type="match status" value="1"/>
</dbReference>
<dbReference type="EMBL" id="MUGV01000028">
    <property type="protein sequence ID" value="OXA77414.1"/>
    <property type="molecule type" value="Genomic_DNA"/>
</dbReference>
<dbReference type="Proteomes" id="UP000198382">
    <property type="component" value="Unassembled WGS sequence"/>
</dbReference>
<dbReference type="InterPro" id="IPR009057">
    <property type="entry name" value="Homeodomain-like_sf"/>
</dbReference>
<gene>
    <name evidence="4" type="ORF">B0A65_16330</name>
</gene>
<dbReference type="InterPro" id="IPR001647">
    <property type="entry name" value="HTH_TetR"/>
</dbReference>
<dbReference type="InterPro" id="IPR023772">
    <property type="entry name" value="DNA-bd_HTH_TetR-type_CS"/>
</dbReference>
<evidence type="ECO:0000256" key="2">
    <source>
        <dbReference type="PROSITE-ProRule" id="PRU00335"/>
    </source>
</evidence>
<reference evidence="4 5" key="1">
    <citation type="submission" date="2016-11" db="EMBL/GenBank/DDBJ databases">
        <title>Whole genomes of Flavobacteriaceae.</title>
        <authorList>
            <person name="Stine C."/>
            <person name="Li C."/>
            <person name="Tadesse D."/>
        </authorList>
    </citation>
    <scope>NUCLEOTIDE SEQUENCE [LARGE SCALE GENOMIC DNA]</scope>
    <source>
        <strain evidence="4 5">DSM 15937</strain>
    </source>
</reference>
<dbReference type="PROSITE" id="PS50977">
    <property type="entry name" value="HTH_TETR_2"/>
    <property type="match status" value="1"/>
</dbReference>
<protein>
    <recommendedName>
        <fullName evidence="3">HTH tetR-type domain-containing protein</fullName>
    </recommendedName>
</protein>
<feature type="domain" description="HTH tetR-type" evidence="3">
    <location>
        <begin position="1"/>
        <end position="61"/>
    </location>
</feature>
<accession>A0ABX4BN22</accession>
<name>A0ABX4BN22_FLAFR</name>